<accession>A0A1H1EIP3</accession>
<sequence>MTIRRQSTELARNCPVSTVASAASKKPQQIDQRTLKLLVGLIAIFLANVCSFFAVSAIDSISASYVEGGWARDFFVGSLFAISAFLVAYNGVSTLEKYISKIAAMAAMGVALFPCDCVNGIVEEGAKLSGLTCGQLDAMGRASPVHYVAAATLFIVLTIFCRIFYKRAKDKKHKEAILRMRIYATCGAVMIASIAFMATGSLLHTKFGIPRFTFQGERAGLIAFGISWLTASKVLPGLSSNEERLKLFKGKTPEGPVKPVA</sequence>
<evidence type="ECO:0000313" key="2">
    <source>
        <dbReference type="Proteomes" id="UP000199570"/>
    </source>
</evidence>
<evidence type="ECO:0000313" key="1">
    <source>
        <dbReference type="EMBL" id="SDQ88665.1"/>
    </source>
</evidence>
<dbReference type="RefSeq" id="WP_139204778.1">
    <property type="nucleotide sequence ID" value="NZ_FNKJ01000003.1"/>
</dbReference>
<dbReference type="Proteomes" id="UP000199570">
    <property type="component" value="Unassembled WGS sequence"/>
</dbReference>
<dbReference type="OrthoDB" id="5727564at2"/>
<protein>
    <recommendedName>
        <fullName evidence="3">DUF998 domain-containing protein</fullName>
    </recommendedName>
</protein>
<dbReference type="EMBL" id="FNKJ01000003">
    <property type="protein sequence ID" value="SDQ88665.1"/>
    <property type="molecule type" value="Genomic_DNA"/>
</dbReference>
<proteinExistence type="predicted"/>
<reference evidence="2" key="1">
    <citation type="submission" date="2016-10" db="EMBL/GenBank/DDBJ databases">
        <authorList>
            <person name="Varghese N."/>
            <person name="Submissions S."/>
        </authorList>
    </citation>
    <scope>NUCLEOTIDE SEQUENCE [LARGE SCALE GENOMIC DNA]</scope>
    <source>
        <strain evidence="2">BS3775</strain>
    </source>
</reference>
<dbReference type="AlphaFoldDB" id="A0A1H1EIP3"/>
<keyword evidence="2" id="KW-1185">Reference proteome</keyword>
<organism evidence="1 2">
    <name type="scientific">Pseudomonas moorei</name>
    <dbReference type="NCBI Taxonomy" id="395599"/>
    <lineage>
        <taxon>Bacteria</taxon>
        <taxon>Pseudomonadati</taxon>
        <taxon>Pseudomonadota</taxon>
        <taxon>Gammaproteobacteria</taxon>
        <taxon>Pseudomonadales</taxon>
        <taxon>Pseudomonadaceae</taxon>
        <taxon>Pseudomonas</taxon>
    </lineage>
</organism>
<gene>
    <name evidence="1" type="ORF">SAMN04490195_2219</name>
</gene>
<name>A0A1H1EIP3_9PSED</name>
<evidence type="ECO:0008006" key="3">
    <source>
        <dbReference type="Google" id="ProtNLM"/>
    </source>
</evidence>